<protein>
    <submittedName>
        <fullName evidence="2">Plant SNARE 11</fullName>
    </submittedName>
</protein>
<comment type="caution">
    <text evidence="2">The sequence shown here is derived from an EMBL/GenBank/DDBJ whole genome shotgun (WGS) entry which is preliminary data.</text>
</comment>
<name>A0ABU6U9D6_9FABA</name>
<reference evidence="2 3" key="1">
    <citation type="journal article" date="2023" name="Plants (Basel)">
        <title>Bridging the Gap: Combining Genomics and Transcriptomics Approaches to Understand Stylosanthes scabra, an Orphan Legume from the Brazilian Caatinga.</title>
        <authorList>
            <person name="Ferreira-Neto J.R.C."/>
            <person name="da Silva M.D."/>
            <person name="Binneck E."/>
            <person name="de Melo N.F."/>
            <person name="da Silva R.H."/>
            <person name="de Melo A.L.T.M."/>
            <person name="Pandolfi V."/>
            <person name="Bustamante F.O."/>
            <person name="Brasileiro-Vidal A.C."/>
            <person name="Benko-Iseppon A.M."/>
        </authorList>
    </citation>
    <scope>NUCLEOTIDE SEQUENCE [LARGE SCALE GENOMIC DNA]</scope>
    <source>
        <tissue evidence="2">Leaves</tissue>
    </source>
</reference>
<proteinExistence type="predicted"/>
<sequence>MSRIVNELDSIHFSMKRASKLVKQLGRQIATDKCIMMLLFLIVIGVIAIVIVKIINPHNQEIRDIPGLAPPVMNRRLLWNNHSGNE</sequence>
<evidence type="ECO:0000313" key="3">
    <source>
        <dbReference type="Proteomes" id="UP001341840"/>
    </source>
</evidence>
<evidence type="ECO:0000313" key="2">
    <source>
        <dbReference type="EMBL" id="MED6157837.1"/>
    </source>
</evidence>
<keyword evidence="3" id="KW-1185">Reference proteome</keyword>
<keyword evidence="1" id="KW-0812">Transmembrane</keyword>
<keyword evidence="1" id="KW-1133">Transmembrane helix</keyword>
<evidence type="ECO:0000256" key="1">
    <source>
        <dbReference type="SAM" id="Phobius"/>
    </source>
</evidence>
<feature type="transmembrane region" description="Helical" evidence="1">
    <location>
        <begin position="35"/>
        <end position="55"/>
    </location>
</feature>
<gene>
    <name evidence="2" type="primary">NPSN11_3</name>
    <name evidence="2" type="ORF">PIB30_027223</name>
</gene>
<organism evidence="2 3">
    <name type="scientific">Stylosanthes scabra</name>
    <dbReference type="NCBI Taxonomy" id="79078"/>
    <lineage>
        <taxon>Eukaryota</taxon>
        <taxon>Viridiplantae</taxon>
        <taxon>Streptophyta</taxon>
        <taxon>Embryophyta</taxon>
        <taxon>Tracheophyta</taxon>
        <taxon>Spermatophyta</taxon>
        <taxon>Magnoliopsida</taxon>
        <taxon>eudicotyledons</taxon>
        <taxon>Gunneridae</taxon>
        <taxon>Pentapetalae</taxon>
        <taxon>rosids</taxon>
        <taxon>fabids</taxon>
        <taxon>Fabales</taxon>
        <taxon>Fabaceae</taxon>
        <taxon>Papilionoideae</taxon>
        <taxon>50 kb inversion clade</taxon>
        <taxon>dalbergioids sensu lato</taxon>
        <taxon>Dalbergieae</taxon>
        <taxon>Pterocarpus clade</taxon>
        <taxon>Stylosanthes</taxon>
    </lineage>
</organism>
<accession>A0ABU6U9D6</accession>
<keyword evidence="1" id="KW-0472">Membrane</keyword>
<dbReference type="EMBL" id="JASCZI010120933">
    <property type="protein sequence ID" value="MED6157837.1"/>
    <property type="molecule type" value="Genomic_DNA"/>
</dbReference>
<dbReference type="Proteomes" id="UP001341840">
    <property type="component" value="Unassembled WGS sequence"/>
</dbReference>